<dbReference type="Proteomes" id="UP001374535">
    <property type="component" value="Chromosome 6"/>
</dbReference>
<evidence type="ECO:0000313" key="1">
    <source>
        <dbReference type="EMBL" id="WVZ07932.1"/>
    </source>
</evidence>
<reference evidence="1 2" key="1">
    <citation type="journal article" date="2023" name="Life. Sci Alliance">
        <title>Evolutionary insights into 3D genome organization and epigenetic landscape of Vigna mungo.</title>
        <authorList>
            <person name="Junaid A."/>
            <person name="Singh B."/>
            <person name="Bhatia S."/>
        </authorList>
    </citation>
    <scope>NUCLEOTIDE SEQUENCE [LARGE SCALE GENOMIC DNA]</scope>
    <source>
        <strain evidence="1">Urdbean</strain>
    </source>
</reference>
<dbReference type="AlphaFoldDB" id="A0AAQ3NE15"/>
<evidence type="ECO:0000313" key="2">
    <source>
        <dbReference type="Proteomes" id="UP001374535"/>
    </source>
</evidence>
<organism evidence="1 2">
    <name type="scientific">Vigna mungo</name>
    <name type="common">Black gram</name>
    <name type="synonym">Phaseolus mungo</name>
    <dbReference type="NCBI Taxonomy" id="3915"/>
    <lineage>
        <taxon>Eukaryota</taxon>
        <taxon>Viridiplantae</taxon>
        <taxon>Streptophyta</taxon>
        <taxon>Embryophyta</taxon>
        <taxon>Tracheophyta</taxon>
        <taxon>Spermatophyta</taxon>
        <taxon>Magnoliopsida</taxon>
        <taxon>eudicotyledons</taxon>
        <taxon>Gunneridae</taxon>
        <taxon>Pentapetalae</taxon>
        <taxon>rosids</taxon>
        <taxon>fabids</taxon>
        <taxon>Fabales</taxon>
        <taxon>Fabaceae</taxon>
        <taxon>Papilionoideae</taxon>
        <taxon>50 kb inversion clade</taxon>
        <taxon>NPAAA clade</taxon>
        <taxon>indigoferoid/millettioid clade</taxon>
        <taxon>Phaseoleae</taxon>
        <taxon>Vigna</taxon>
    </lineage>
</organism>
<dbReference type="EMBL" id="CP144695">
    <property type="protein sequence ID" value="WVZ07932.1"/>
    <property type="molecule type" value="Genomic_DNA"/>
</dbReference>
<proteinExistence type="predicted"/>
<name>A0AAQ3NE15_VIGMU</name>
<protein>
    <submittedName>
        <fullName evidence="1">Uncharacterized protein</fullName>
    </submittedName>
</protein>
<gene>
    <name evidence="1" type="ORF">V8G54_021278</name>
</gene>
<keyword evidence="2" id="KW-1185">Reference proteome</keyword>
<accession>A0AAQ3NE15</accession>
<sequence length="122" mass="13746">MDRHIIVTLFSYGLSDLAENPFSIATTLLSSLEDSFLFLSHFPLSLTFFPFLFRLFPGKIPSRNYCLDLPRALQLLIALSTLPHFSSLEFPPRTEFCTEQFSGKVGVSGKRSVLAMTILLLQ</sequence>